<reference evidence="4" key="1">
    <citation type="submission" date="2020-03" db="EMBL/GenBank/DDBJ databases">
        <title>A high-quality chromosome-level genome assembly of a woody plant with both climbing and erect habits, Rhamnella rubrinervis.</title>
        <authorList>
            <person name="Lu Z."/>
            <person name="Yang Y."/>
            <person name="Zhu X."/>
            <person name="Sun Y."/>
        </authorList>
    </citation>
    <scope>NUCLEOTIDE SEQUENCE</scope>
    <source>
        <strain evidence="4">BYM</strain>
        <tissue evidence="4">Leaf</tissue>
    </source>
</reference>
<dbReference type="InterPro" id="IPR011713">
    <property type="entry name" value="Leu-rich_rpt_3"/>
</dbReference>
<dbReference type="GO" id="GO:0006952">
    <property type="term" value="P:defense response"/>
    <property type="evidence" value="ECO:0007669"/>
    <property type="project" value="InterPro"/>
</dbReference>
<keyword evidence="2" id="KW-0677">Repeat</keyword>
<dbReference type="Pfam" id="PF07725">
    <property type="entry name" value="LRR_3"/>
    <property type="match status" value="1"/>
</dbReference>
<organism evidence="4 5">
    <name type="scientific">Rhamnella rubrinervis</name>
    <dbReference type="NCBI Taxonomy" id="2594499"/>
    <lineage>
        <taxon>Eukaryota</taxon>
        <taxon>Viridiplantae</taxon>
        <taxon>Streptophyta</taxon>
        <taxon>Embryophyta</taxon>
        <taxon>Tracheophyta</taxon>
        <taxon>Spermatophyta</taxon>
        <taxon>Magnoliopsida</taxon>
        <taxon>eudicotyledons</taxon>
        <taxon>Gunneridae</taxon>
        <taxon>Pentapetalae</taxon>
        <taxon>rosids</taxon>
        <taxon>fabids</taxon>
        <taxon>Rosales</taxon>
        <taxon>Rhamnaceae</taxon>
        <taxon>rhamnoid group</taxon>
        <taxon>Rhamneae</taxon>
        <taxon>Rhamnella</taxon>
    </lineage>
</organism>
<gene>
    <name evidence="4" type="ORF">FNV43_RR18687</name>
</gene>
<evidence type="ECO:0000256" key="1">
    <source>
        <dbReference type="ARBA" id="ARBA00022614"/>
    </source>
</evidence>
<dbReference type="Proteomes" id="UP000796880">
    <property type="component" value="Unassembled WGS sequence"/>
</dbReference>
<protein>
    <recommendedName>
        <fullName evidence="3">C-JID domain-containing protein</fullName>
    </recommendedName>
</protein>
<evidence type="ECO:0000256" key="2">
    <source>
        <dbReference type="ARBA" id="ARBA00022737"/>
    </source>
</evidence>
<dbReference type="Gene3D" id="3.80.10.10">
    <property type="entry name" value="Ribonuclease Inhibitor"/>
    <property type="match status" value="1"/>
</dbReference>
<dbReference type="AlphaFoldDB" id="A0A8K0E5K0"/>
<sequence>MVREGSRNPGTKAIKAIVFDPYETETDPSWNSRAFSGMSNLELLSICSDVHLSQGLDYLPEKLRFFKWRRYPLKSLPPNFYPSELVELNMCHSQLLQLWRGEKIFENLKFIKLGHSRNLIETPDFTGVPNLEGLDLEGCTNLVEVHPSIGILKRLRPVNLKDCFSLRSFPNTISTESLDLSGCSKLDKFPDAEGNMLCLSQLYLDEVATENLPNSTIEHLVGRPSFASLASSTPNIIRLSLRNCELPEGALPSDIGRLTSLEEVSHLSGRFDIIIPGTRIPEWFRHQNMGPSVRIHLPRNWSNNNWIGFVFCVVFGIHDENVDAEHDSQFQESESSHEITCQLYTNEGSVSTGFGFKISSVTCFKSDHVWVRYVSNRSFKEPMVKWSSINSAEASFGTESQYLEVKKCGFRAVYKKDVEELRNRELQFIFPPTQDLGLHFFSFDT</sequence>
<dbReference type="InterPro" id="IPR044974">
    <property type="entry name" value="Disease_R_plants"/>
</dbReference>
<dbReference type="Pfam" id="PF20160">
    <property type="entry name" value="C-JID"/>
    <property type="match status" value="1"/>
</dbReference>
<dbReference type="InterPro" id="IPR032675">
    <property type="entry name" value="LRR_dom_sf"/>
</dbReference>
<accession>A0A8K0E5K0</accession>
<name>A0A8K0E5K0_9ROSA</name>
<dbReference type="PANTHER" id="PTHR11017:SF573">
    <property type="entry name" value="ADP-RIBOSYL CYCLASE_CYCLIC ADP-RIBOSE HYDROLASE"/>
    <property type="match status" value="1"/>
</dbReference>
<dbReference type="EMBL" id="VOIH02000008">
    <property type="protein sequence ID" value="KAF3440403.1"/>
    <property type="molecule type" value="Genomic_DNA"/>
</dbReference>
<dbReference type="SUPFAM" id="SSF52058">
    <property type="entry name" value="L domain-like"/>
    <property type="match status" value="1"/>
</dbReference>
<evidence type="ECO:0000313" key="5">
    <source>
        <dbReference type="Proteomes" id="UP000796880"/>
    </source>
</evidence>
<dbReference type="PANTHER" id="PTHR11017">
    <property type="entry name" value="LEUCINE-RICH REPEAT-CONTAINING PROTEIN"/>
    <property type="match status" value="1"/>
</dbReference>
<proteinExistence type="predicted"/>
<keyword evidence="1" id="KW-0433">Leucine-rich repeat</keyword>
<evidence type="ECO:0000313" key="4">
    <source>
        <dbReference type="EMBL" id="KAF3440403.1"/>
    </source>
</evidence>
<dbReference type="OrthoDB" id="1165477at2759"/>
<evidence type="ECO:0000259" key="3">
    <source>
        <dbReference type="Pfam" id="PF20160"/>
    </source>
</evidence>
<dbReference type="InterPro" id="IPR045344">
    <property type="entry name" value="C-JID"/>
</dbReference>
<keyword evidence="5" id="KW-1185">Reference proteome</keyword>
<feature type="domain" description="C-JID" evidence="3">
    <location>
        <begin position="275"/>
        <end position="419"/>
    </location>
</feature>
<comment type="caution">
    <text evidence="4">The sequence shown here is derived from an EMBL/GenBank/DDBJ whole genome shotgun (WGS) entry which is preliminary data.</text>
</comment>